<evidence type="ECO:0000256" key="1">
    <source>
        <dbReference type="SAM" id="MobiDB-lite"/>
    </source>
</evidence>
<organism evidence="2 3">
    <name type="scientific">Dryococelus australis</name>
    <dbReference type="NCBI Taxonomy" id="614101"/>
    <lineage>
        <taxon>Eukaryota</taxon>
        <taxon>Metazoa</taxon>
        <taxon>Ecdysozoa</taxon>
        <taxon>Arthropoda</taxon>
        <taxon>Hexapoda</taxon>
        <taxon>Insecta</taxon>
        <taxon>Pterygota</taxon>
        <taxon>Neoptera</taxon>
        <taxon>Polyneoptera</taxon>
        <taxon>Phasmatodea</taxon>
        <taxon>Verophasmatodea</taxon>
        <taxon>Anareolatae</taxon>
        <taxon>Phasmatidae</taxon>
        <taxon>Eurycanthinae</taxon>
        <taxon>Dryococelus</taxon>
    </lineage>
</organism>
<dbReference type="Proteomes" id="UP001159363">
    <property type="component" value="Chromosome 3"/>
</dbReference>
<proteinExistence type="predicted"/>
<name>A0ABQ9HYJ9_9NEOP</name>
<protein>
    <submittedName>
        <fullName evidence="2">Uncharacterized protein</fullName>
    </submittedName>
</protein>
<gene>
    <name evidence="2" type="ORF">PR048_008658</name>
</gene>
<feature type="non-terminal residue" evidence="2">
    <location>
        <position position="101"/>
    </location>
</feature>
<evidence type="ECO:0000313" key="2">
    <source>
        <dbReference type="EMBL" id="KAJ8889164.1"/>
    </source>
</evidence>
<comment type="caution">
    <text evidence="2">The sequence shown here is derived from an EMBL/GenBank/DDBJ whole genome shotgun (WGS) entry which is preliminary data.</text>
</comment>
<keyword evidence="3" id="KW-1185">Reference proteome</keyword>
<dbReference type="EMBL" id="JARBHB010000003">
    <property type="protein sequence ID" value="KAJ8889164.1"/>
    <property type="molecule type" value="Genomic_DNA"/>
</dbReference>
<reference evidence="2 3" key="1">
    <citation type="submission" date="2023-02" db="EMBL/GenBank/DDBJ databases">
        <title>LHISI_Scaffold_Assembly.</title>
        <authorList>
            <person name="Stuart O.P."/>
            <person name="Cleave R."/>
            <person name="Magrath M.J.L."/>
            <person name="Mikheyev A.S."/>
        </authorList>
    </citation>
    <scope>NUCLEOTIDE SEQUENCE [LARGE SCALE GENOMIC DNA]</scope>
    <source>
        <strain evidence="2">Daus_M_001</strain>
        <tissue evidence="2">Leg muscle</tissue>
    </source>
</reference>
<feature type="compositionally biased region" description="Basic and acidic residues" evidence="1">
    <location>
        <begin position="85"/>
        <end position="101"/>
    </location>
</feature>
<feature type="region of interest" description="Disordered" evidence="1">
    <location>
        <begin position="80"/>
        <end position="101"/>
    </location>
</feature>
<accession>A0ABQ9HYJ9</accession>
<sequence>MNLKKLTTRFDKTKTVKGTHISCKLEKIESGFVTVIYNFWWHACILAKNHDSNEIKEVSYILENLQHLFTIHSQASSHCENWQPSEKKLNQKQQQEEHTHT</sequence>
<evidence type="ECO:0000313" key="3">
    <source>
        <dbReference type="Proteomes" id="UP001159363"/>
    </source>
</evidence>